<feature type="short sequence motif" description="Histidine triad motif" evidence="1">
    <location>
        <begin position="18"/>
        <end position="22"/>
    </location>
</feature>
<dbReference type="AlphaFoldDB" id="A0AAP0J8G5"/>
<evidence type="ECO:0000259" key="2">
    <source>
        <dbReference type="PROSITE" id="PS51084"/>
    </source>
</evidence>
<gene>
    <name evidence="3" type="ORF">Syun_017033</name>
</gene>
<name>A0AAP0J8G5_9MAGN</name>
<evidence type="ECO:0000256" key="1">
    <source>
        <dbReference type="PROSITE-ProRule" id="PRU00464"/>
    </source>
</evidence>
<organism evidence="3 4">
    <name type="scientific">Stephania yunnanensis</name>
    <dbReference type="NCBI Taxonomy" id="152371"/>
    <lineage>
        <taxon>Eukaryota</taxon>
        <taxon>Viridiplantae</taxon>
        <taxon>Streptophyta</taxon>
        <taxon>Embryophyta</taxon>
        <taxon>Tracheophyta</taxon>
        <taxon>Spermatophyta</taxon>
        <taxon>Magnoliopsida</taxon>
        <taxon>Ranunculales</taxon>
        <taxon>Menispermaceae</taxon>
        <taxon>Menispermoideae</taxon>
        <taxon>Cissampelideae</taxon>
        <taxon>Stephania</taxon>
    </lineage>
</organism>
<evidence type="ECO:0000313" key="4">
    <source>
        <dbReference type="Proteomes" id="UP001420932"/>
    </source>
</evidence>
<dbReference type="Gene3D" id="3.30.428.10">
    <property type="entry name" value="HIT-like"/>
    <property type="match status" value="1"/>
</dbReference>
<dbReference type="InterPro" id="IPR051884">
    <property type="entry name" value="Bis(5'-adenosyl)-TPase_reg"/>
</dbReference>
<feature type="domain" description="HIT" evidence="2">
    <location>
        <begin position="1"/>
        <end position="33"/>
    </location>
</feature>
<dbReference type="Proteomes" id="UP001420932">
    <property type="component" value="Unassembled WGS sequence"/>
</dbReference>
<dbReference type="SUPFAM" id="SSF54197">
    <property type="entry name" value="HIT-like"/>
    <property type="match status" value="1"/>
</dbReference>
<accession>A0AAP0J8G5</accession>
<proteinExistence type="predicted"/>
<protein>
    <recommendedName>
        <fullName evidence="2">HIT domain-containing protein</fullName>
    </recommendedName>
</protein>
<dbReference type="PANTHER" id="PTHR46243:SF1">
    <property type="entry name" value="BIS(5'-ADENOSYL)-TRIPHOSPHATASE"/>
    <property type="match status" value="1"/>
</dbReference>
<dbReference type="PROSITE" id="PS51084">
    <property type="entry name" value="HIT_2"/>
    <property type="match status" value="1"/>
</dbReference>
<dbReference type="EMBL" id="JBBNAF010000007">
    <property type="protein sequence ID" value="KAK9128236.1"/>
    <property type="molecule type" value="Genomic_DNA"/>
</dbReference>
<sequence>MLEYDCMDGPQAGQTVPHVHIHILPRKVGDFEKNDEIYDALDEKEAELKQKLELDKERKDRSPEEIEQEAAEYQKLFSKEYLNRLVRNGY</sequence>
<dbReference type="GO" id="GO:0047627">
    <property type="term" value="F:adenylylsulfatase activity"/>
    <property type="evidence" value="ECO:0007669"/>
    <property type="project" value="UniProtKB-ARBA"/>
</dbReference>
<dbReference type="PANTHER" id="PTHR46243">
    <property type="entry name" value="BIS(5'-ADENOSYL)-TRIPHOSPHATASE"/>
    <property type="match status" value="1"/>
</dbReference>
<keyword evidence="4" id="KW-1185">Reference proteome</keyword>
<evidence type="ECO:0000313" key="3">
    <source>
        <dbReference type="EMBL" id="KAK9128236.1"/>
    </source>
</evidence>
<dbReference type="InterPro" id="IPR036265">
    <property type="entry name" value="HIT-like_sf"/>
</dbReference>
<dbReference type="InterPro" id="IPR011146">
    <property type="entry name" value="HIT-like"/>
</dbReference>
<reference evidence="3 4" key="1">
    <citation type="submission" date="2024-01" db="EMBL/GenBank/DDBJ databases">
        <title>Genome assemblies of Stephania.</title>
        <authorList>
            <person name="Yang L."/>
        </authorList>
    </citation>
    <scope>NUCLEOTIDE SEQUENCE [LARGE SCALE GENOMIC DNA]</scope>
    <source>
        <strain evidence="3">YNDBR</strain>
        <tissue evidence="3">Leaf</tissue>
    </source>
</reference>
<comment type="caution">
    <text evidence="3">The sequence shown here is derived from an EMBL/GenBank/DDBJ whole genome shotgun (WGS) entry which is preliminary data.</text>
</comment>
<dbReference type="Pfam" id="PF01230">
    <property type="entry name" value="HIT"/>
    <property type="match status" value="1"/>
</dbReference>